<dbReference type="Proteomes" id="UP000095283">
    <property type="component" value="Unplaced"/>
</dbReference>
<name>A0A1I7WU44_HETBA</name>
<dbReference type="WBParaSite" id="Hba_08713">
    <property type="protein sequence ID" value="Hba_08713"/>
    <property type="gene ID" value="Hba_08713"/>
</dbReference>
<protein>
    <submittedName>
        <fullName evidence="2">Uncharacterized protein</fullName>
    </submittedName>
</protein>
<evidence type="ECO:0000313" key="2">
    <source>
        <dbReference type="WBParaSite" id="Hba_08713"/>
    </source>
</evidence>
<evidence type="ECO:0000313" key="1">
    <source>
        <dbReference type="Proteomes" id="UP000095283"/>
    </source>
</evidence>
<dbReference type="AlphaFoldDB" id="A0A1I7WU44"/>
<keyword evidence="1" id="KW-1185">Reference proteome</keyword>
<reference evidence="2" key="1">
    <citation type="submission" date="2016-11" db="UniProtKB">
        <authorList>
            <consortium name="WormBaseParasite"/>
        </authorList>
    </citation>
    <scope>IDENTIFICATION</scope>
</reference>
<proteinExistence type="predicted"/>
<accession>A0A1I7WU44</accession>
<sequence>MADLVVSNFVAFSDLHFYLTMLR</sequence>
<organism evidence="1 2">
    <name type="scientific">Heterorhabditis bacteriophora</name>
    <name type="common">Entomopathogenic nematode worm</name>
    <dbReference type="NCBI Taxonomy" id="37862"/>
    <lineage>
        <taxon>Eukaryota</taxon>
        <taxon>Metazoa</taxon>
        <taxon>Ecdysozoa</taxon>
        <taxon>Nematoda</taxon>
        <taxon>Chromadorea</taxon>
        <taxon>Rhabditida</taxon>
        <taxon>Rhabditina</taxon>
        <taxon>Rhabditomorpha</taxon>
        <taxon>Strongyloidea</taxon>
        <taxon>Heterorhabditidae</taxon>
        <taxon>Heterorhabditis</taxon>
    </lineage>
</organism>